<sequence>MREFDKIIAEYGLDQNPRKRPYPYSFFVEEPPKKLRILNDIRTNIKMEARNNNLRLSKNDSVAMEL</sequence>
<evidence type="ECO:0000313" key="2">
    <source>
        <dbReference type="Proteomes" id="UP000637757"/>
    </source>
</evidence>
<reference evidence="1" key="1">
    <citation type="submission" date="2020-09" db="EMBL/GenBank/DDBJ databases">
        <title>Genomic insights into the novelty and pathogenicity of a unique biofilm-forming Enterococcus sp. bacteria (Enterococcus lacertideformus) identified in reptiles.</title>
        <authorList>
            <person name="Agius J.E."/>
            <person name="Phalen D.N."/>
            <person name="Rose K."/>
            <person name="Eden J.-S."/>
        </authorList>
    </citation>
    <scope>NUCLEOTIDE SEQUENCE</scope>
    <source>
        <strain evidence="1">PHRS 0518</strain>
    </source>
</reference>
<evidence type="ECO:0000313" key="1">
    <source>
        <dbReference type="EMBL" id="MBF8807992.1"/>
    </source>
</evidence>
<dbReference type="AlphaFoldDB" id="A0A931FB19"/>
<organism evidence="1 2">
    <name type="scientific">Enterococcus lacertideformus</name>
    <dbReference type="NCBI Taxonomy" id="2771493"/>
    <lineage>
        <taxon>Bacteria</taxon>
        <taxon>Bacillati</taxon>
        <taxon>Bacillota</taxon>
        <taxon>Bacilli</taxon>
        <taxon>Lactobacillales</taxon>
        <taxon>Enterococcaceae</taxon>
        <taxon>Enterococcus</taxon>
    </lineage>
</organism>
<keyword evidence="2" id="KW-1185">Reference proteome</keyword>
<dbReference type="Proteomes" id="UP000637757">
    <property type="component" value="Unassembled WGS sequence"/>
</dbReference>
<protein>
    <submittedName>
        <fullName evidence="1">Uncharacterized protein</fullName>
    </submittedName>
</protein>
<comment type="caution">
    <text evidence="1">The sequence shown here is derived from an EMBL/GenBank/DDBJ whole genome shotgun (WGS) entry which is preliminary data.</text>
</comment>
<accession>A0A931FB19</accession>
<dbReference type="EMBL" id="JADAKE010000016">
    <property type="protein sequence ID" value="MBF8807992.1"/>
    <property type="molecule type" value="Genomic_DNA"/>
</dbReference>
<name>A0A931FB19_9ENTE</name>
<proteinExistence type="predicted"/>
<gene>
    <name evidence="1" type="ORF">IC227_06145</name>
</gene>